<feature type="region of interest" description="Disordered" evidence="13">
    <location>
        <begin position="324"/>
        <end position="346"/>
    </location>
</feature>
<dbReference type="PANTHER" id="PTHR14009:SF1">
    <property type="entry name" value="MITOCHONDRIAL PROTON_CALCIUM EXCHANGER PROTEIN"/>
    <property type="match status" value="1"/>
</dbReference>
<dbReference type="GO" id="GO:0015297">
    <property type="term" value="F:antiporter activity"/>
    <property type="evidence" value="ECO:0007669"/>
    <property type="project" value="UniProtKB-KW"/>
</dbReference>
<keyword evidence="6" id="KW-0999">Mitochondrion inner membrane</keyword>
<protein>
    <recommendedName>
        <fullName evidence="3">Mitochondrial proton/calcium exchanger protein</fullName>
    </recommendedName>
    <alternativeName>
        <fullName evidence="11">Leucine zipper-EF-hand-containing transmembrane protein 1</fullName>
    </alternativeName>
</protein>
<keyword evidence="5 14" id="KW-0812">Transmembrane</keyword>
<keyword evidence="18" id="KW-1185">Reference proteome</keyword>
<dbReference type="InterPro" id="IPR018247">
    <property type="entry name" value="EF_Hand_1_Ca_BS"/>
</dbReference>
<sequence>MLSPLLPCSPSQLQSPLHIGWSSSKVVAMQDATIIQSTDVLEAKEFRINPLVQLDVLSSTRNGGESHRKRRSQYHRNYNIPNQSPWLQQLAQFSTSPTPTPDSSSSSSVPPSLSVAARTAPRPVVKHKLDPTRIPTPPSGIESEMNPLESLKKASPRSIVRKGVDGIISAFTTLLRFFFQLPGNLYYYLTHPTETRKKYADMKQAVKDEIHHYWVGFKLLWADIQTSRSLVVKTLQGSSLTRRERKQLLRTVSDLFRMVPFSMFIIIPLGEFALPFVLRLFPNMLPSTFQDSLKNEENMKRELQSRIAMASFFHETLEELAKEQRRKAKKKTKELQEAGDEVGMHEQEDSARSMLEFLESARSGRTIPPELIIKYATYFQDDLTLDNMPRMQLINMCKYMGIPPYGSDSFLRFQLRHRIRILKEDDQRILWEGIDSLTKMELREACRERGMRSTGLSKDAFKRMLIQWLELSVEKNVPISLLIMSRTFFLQEEAFERKPDEEKPRESLAGLADTISGLDKEVLNEVILNVATSEEKMSNPDVRKIKLEVLSKQNELIREEEAAREAAKKQKVKTEAGAATEAEAEKAAIEEPVSATATPTKAEPVVVAAPESMKAVPSPNESTEEISETKAEHSLTSAEMDAISQLLSEDPVSMERAQLEKIKAAMQKEKPEPETTPEKESGKLAEEKVPAPVPEATPRGPMSSDEADQLVESSIRESEDRAAKESAESTTVTTTGPTEEPTTSETEESEDDVVIRRLKKRIESMVDKIEVQLSETEVKIGDKLHYLDKDKDGILSQDELAEVLQQVLKRKISLEEARQLAKNMDENSDGIFTVQELIQWIDEHKLVQFVEEGRDADMDRILLSLSMGEKQPKQQQQQQQQQQQPSVESSSPDTSSNGSTNK</sequence>
<evidence type="ECO:0000259" key="16">
    <source>
        <dbReference type="PROSITE" id="PS51758"/>
    </source>
</evidence>
<dbReference type="InterPro" id="IPR002048">
    <property type="entry name" value="EF_hand_dom"/>
</dbReference>
<feature type="region of interest" description="Disordered" evidence="13">
    <location>
        <begin position="93"/>
        <end position="120"/>
    </location>
</feature>
<comment type="subcellular location">
    <subcellularLocation>
        <location evidence="1">Mitochondrion inner membrane</location>
        <topology evidence="1">Single-pass membrane protein</topology>
    </subcellularLocation>
</comment>
<dbReference type="InParanoid" id="A0A1Z5J8K3"/>
<keyword evidence="4" id="KW-0813">Transport</keyword>
<evidence type="ECO:0000256" key="1">
    <source>
        <dbReference type="ARBA" id="ARBA00004434"/>
    </source>
</evidence>
<evidence type="ECO:0000313" key="17">
    <source>
        <dbReference type="EMBL" id="GAX10333.1"/>
    </source>
</evidence>
<name>A0A1Z5J8K3_FISSO</name>
<keyword evidence="7" id="KW-0106">Calcium</keyword>
<evidence type="ECO:0000256" key="3">
    <source>
        <dbReference type="ARBA" id="ARBA00020557"/>
    </source>
</evidence>
<evidence type="ECO:0000256" key="8">
    <source>
        <dbReference type="ARBA" id="ARBA00022989"/>
    </source>
</evidence>
<dbReference type="OrthoDB" id="275278at2759"/>
<dbReference type="GO" id="GO:0043022">
    <property type="term" value="F:ribosome binding"/>
    <property type="evidence" value="ECO:0007669"/>
    <property type="project" value="InterPro"/>
</dbReference>
<evidence type="ECO:0000313" key="18">
    <source>
        <dbReference type="Proteomes" id="UP000198406"/>
    </source>
</evidence>
<evidence type="ECO:0000256" key="7">
    <source>
        <dbReference type="ARBA" id="ARBA00022837"/>
    </source>
</evidence>
<keyword evidence="4" id="KW-0050">Antiport</keyword>
<comment type="similarity">
    <text evidence="2">Belongs to the LETM1 family.</text>
</comment>
<dbReference type="AlphaFoldDB" id="A0A1Z5J8K3"/>
<dbReference type="PROSITE" id="PS50222">
    <property type="entry name" value="EF_HAND_2"/>
    <property type="match status" value="2"/>
</dbReference>
<feature type="region of interest" description="Disordered" evidence="13">
    <location>
        <begin position="864"/>
        <end position="902"/>
    </location>
</feature>
<feature type="domain" description="Letm1 RBD" evidence="16">
    <location>
        <begin position="301"/>
        <end position="520"/>
    </location>
</feature>
<feature type="region of interest" description="Disordered" evidence="13">
    <location>
        <begin position="568"/>
        <end position="597"/>
    </location>
</feature>
<dbReference type="GO" id="GO:0005509">
    <property type="term" value="F:calcium ion binding"/>
    <property type="evidence" value="ECO:0007669"/>
    <property type="project" value="InterPro"/>
</dbReference>
<dbReference type="SUPFAM" id="SSF47473">
    <property type="entry name" value="EF-hand"/>
    <property type="match status" value="1"/>
</dbReference>
<evidence type="ECO:0000256" key="9">
    <source>
        <dbReference type="ARBA" id="ARBA00023128"/>
    </source>
</evidence>
<accession>A0A1Z5J8K3</accession>
<gene>
    <name evidence="17" type="ORF">FisN_3Lh540</name>
</gene>
<evidence type="ECO:0000256" key="12">
    <source>
        <dbReference type="PROSITE-ProRule" id="PRU01094"/>
    </source>
</evidence>
<dbReference type="Gene3D" id="1.10.238.10">
    <property type="entry name" value="EF-hand"/>
    <property type="match status" value="1"/>
</dbReference>
<keyword evidence="10 14" id="KW-0472">Membrane</keyword>
<keyword evidence="9 12" id="KW-0496">Mitochondrion</keyword>
<dbReference type="InterPro" id="IPR033122">
    <property type="entry name" value="LETM1-like_RBD"/>
</dbReference>
<feature type="compositionally biased region" description="Low complexity" evidence="13">
    <location>
        <begin position="873"/>
        <end position="902"/>
    </location>
</feature>
<evidence type="ECO:0000256" key="13">
    <source>
        <dbReference type="SAM" id="MobiDB-lite"/>
    </source>
</evidence>
<dbReference type="Pfam" id="PF07766">
    <property type="entry name" value="LETM1_RBD"/>
    <property type="match status" value="1"/>
</dbReference>
<organism evidence="17 18">
    <name type="scientific">Fistulifera solaris</name>
    <name type="common">Oleaginous diatom</name>
    <dbReference type="NCBI Taxonomy" id="1519565"/>
    <lineage>
        <taxon>Eukaryota</taxon>
        <taxon>Sar</taxon>
        <taxon>Stramenopiles</taxon>
        <taxon>Ochrophyta</taxon>
        <taxon>Bacillariophyta</taxon>
        <taxon>Bacillariophyceae</taxon>
        <taxon>Bacillariophycidae</taxon>
        <taxon>Naviculales</taxon>
        <taxon>Naviculaceae</taxon>
        <taxon>Fistulifera</taxon>
    </lineage>
</organism>
<dbReference type="EMBL" id="BDSP01000016">
    <property type="protein sequence ID" value="GAX10333.1"/>
    <property type="molecule type" value="Genomic_DNA"/>
</dbReference>
<dbReference type="GO" id="GO:0030003">
    <property type="term" value="P:intracellular monoatomic cation homeostasis"/>
    <property type="evidence" value="ECO:0007669"/>
    <property type="project" value="TreeGrafter"/>
</dbReference>
<evidence type="ECO:0000256" key="2">
    <source>
        <dbReference type="ARBA" id="ARBA00009584"/>
    </source>
</evidence>
<dbReference type="InterPro" id="IPR044202">
    <property type="entry name" value="LETM1/MDM38-like"/>
</dbReference>
<feature type="compositionally biased region" description="Low complexity" evidence="13">
    <location>
        <begin position="94"/>
        <end position="114"/>
    </location>
</feature>
<comment type="caution">
    <text evidence="17">The sequence shown here is derived from an EMBL/GenBank/DDBJ whole genome shotgun (WGS) entry which is preliminary data.</text>
</comment>
<feature type="domain" description="EF-hand" evidence="15">
    <location>
        <begin position="812"/>
        <end position="847"/>
    </location>
</feature>
<dbReference type="Proteomes" id="UP000198406">
    <property type="component" value="Unassembled WGS sequence"/>
</dbReference>
<feature type="compositionally biased region" description="Low complexity" evidence="13">
    <location>
        <begin position="728"/>
        <end position="744"/>
    </location>
</feature>
<evidence type="ECO:0000259" key="15">
    <source>
        <dbReference type="PROSITE" id="PS50222"/>
    </source>
</evidence>
<feature type="domain" description="EF-hand" evidence="15">
    <location>
        <begin position="775"/>
        <end position="810"/>
    </location>
</feature>
<dbReference type="InterPro" id="IPR011992">
    <property type="entry name" value="EF-hand-dom_pair"/>
</dbReference>
<dbReference type="Pfam" id="PF13499">
    <property type="entry name" value="EF-hand_7"/>
    <property type="match status" value="1"/>
</dbReference>
<evidence type="ECO:0000256" key="11">
    <source>
        <dbReference type="ARBA" id="ARBA00031360"/>
    </source>
</evidence>
<proteinExistence type="inferred from homology"/>
<keyword evidence="8 14" id="KW-1133">Transmembrane helix</keyword>
<evidence type="ECO:0000256" key="14">
    <source>
        <dbReference type="SAM" id="Phobius"/>
    </source>
</evidence>
<dbReference type="PROSITE" id="PS51758">
    <property type="entry name" value="LETM1_RBD"/>
    <property type="match status" value="1"/>
</dbReference>
<dbReference type="CDD" id="cd00051">
    <property type="entry name" value="EFh"/>
    <property type="match status" value="1"/>
</dbReference>
<feature type="region of interest" description="Disordered" evidence="13">
    <location>
        <begin position="661"/>
        <end position="752"/>
    </location>
</feature>
<reference evidence="17 18" key="1">
    <citation type="journal article" date="2015" name="Plant Cell">
        <title>Oil accumulation by the oleaginous diatom Fistulifera solaris as revealed by the genome and transcriptome.</title>
        <authorList>
            <person name="Tanaka T."/>
            <person name="Maeda Y."/>
            <person name="Veluchamy A."/>
            <person name="Tanaka M."/>
            <person name="Abida H."/>
            <person name="Marechal E."/>
            <person name="Bowler C."/>
            <person name="Muto M."/>
            <person name="Sunaga Y."/>
            <person name="Tanaka M."/>
            <person name="Yoshino T."/>
            <person name="Taniguchi T."/>
            <person name="Fukuda Y."/>
            <person name="Nemoto M."/>
            <person name="Matsumoto M."/>
            <person name="Wong P.S."/>
            <person name="Aburatani S."/>
            <person name="Fujibuchi W."/>
        </authorList>
    </citation>
    <scope>NUCLEOTIDE SEQUENCE [LARGE SCALE GENOMIC DNA]</scope>
    <source>
        <strain evidence="17 18">JPCC DA0580</strain>
    </source>
</reference>
<dbReference type="PANTHER" id="PTHR14009">
    <property type="entry name" value="LEUCINE ZIPPER-EF-HAND CONTAINING TRANSMEMBRANE PROTEIN"/>
    <property type="match status" value="1"/>
</dbReference>
<evidence type="ECO:0000256" key="6">
    <source>
        <dbReference type="ARBA" id="ARBA00022792"/>
    </source>
</evidence>
<evidence type="ECO:0000256" key="4">
    <source>
        <dbReference type="ARBA" id="ARBA00022449"/>
    </source>
</evidence>
<evidence type="ECO:0000256" key="10">
    <source>
        <dbReference type="ARBA" id="ARBA00023136"/>
    </source>
</evidence>
<feature type="transmembrane region" description="Helical" evidence="14">
    <location>
        <begin position="255"/>
        <end position="278"/>
    </location>
</feature>
<dbReference type="PROSITE" id="PS00018">
    <property type="entry name" value="EF_HAND_1"/>
    <property type="match status" value="1"/>
</dbReference>
<evidence type="ECO:0000256" key="5">
    <source>
        <dbReference type="ARBA" id="ARBA00022692"/>
    </source>
</evidence>
<feature type="compositionally biased region" description="Basic and acidic residues" evidence="13">
    <location>
        <begin position="714"/>
        <end position="727"/>
    </location>
</feature>
<feature type="region of interest" description="Disordered" evidence="13">
    <location>
        <begin position="610"/>
        <end position="636"/>
    </location>
</feature>
<feature type="compositionally biased region" description="Basic and acidic residues" evidence="13">
    <location>
        <begin position="661"/>
        <end position="689"/>
    </location>
</feature>
<dbReference type="GO" id="GO:0005743">
    <property type="term" value="C:mitochondrial inner membrane"/>
    <property type="evidence" value="ECO:0007669"/>
    <property type="project" value="UniProtKB-SubCell"/>
</dbReference>